<organism evidence="1 2">
    <name type="scientific">Leptospira interrogans serovar Icterohaemorrhagiae str. Verdun HP</name>
    <dbReference type="NCBI Taxonomy" id="1049910"/>
    <lineage>
        <taxon>Bacteria</taxon>
        <taxon>Pseudomonadati</taxon>
        <taxon>Spirochaetota</taxon>
        <taxon>Spirochaetia</taxon>
        <taxon>Leptospirales</taxon>
        <taxon>Leptospiraceae</taxon>
        <taxon>Leptospira</taxon>
    </lineage>
</organism>
<evidence type="ECO:0000313" key="1">
    <source>
        <dbReference type="EMBL" id="EMO06688.1"/>
    </source>
</evidence>
<protein>
    <submittedName>
        <fullName evidence="1">Uncharacterized protein</fullName>
    </submittedName>
</protein>
<sequence length="43" mass="4907">PKNKYFSDFLENVGTTTSFPVFLGSNPDLKVTIYDFFRAVICN</sequence>
<dbReference type="Proteomes" id="UP000012092">
    <property type="component" value="Unassembled WGS sequence"/>
</dbReference>
<proteinExistence type="predicted"/>
<feature type="non-terminal residue" evidence="1">
    <location>
        <position position="1"/>
    </location>
</feature>
<dbReference type="AlphaFoldDB" id="M6S116"/>
<comment type="caution">
    <text evidence="1">The sequence shown here is derived from an EMBL/GenBank/DDBJ whole genome shotgun (WGS) entry which is preliminary data.</text>
</comment>
<dbReference type="EMBL" id="AHNZ02000199">
    <property type="protein sequence ID" value="EMO06688.1"/>
    <property type="molecule type" value="Genomic_DNA"/>
</dbReference>
<evidence type="ECO:0000313" key="2">
    <source>
        <dbReference type="Proteomes" id="UP000012092"/>
    </source>
</evidence>
<gene>
    <name evidence="1" type="ORF">LEP1GSC116_0643</name>
</gene>
<reference evidence="1 2" key="1">
    <citation type="submission" date="2013-01" db="EMBL/GenBank/DDBJ databases">
        <authorList>
            <person name="Harkins D.M."/>
            <person name="Durkin A.S."/>
            <person name="Brinkac L.M."/>
            <person name="Haft D.H."/>
            <person name="Selengut J.D."/>
            <person name="Sanka R."/>
            <person name="DePew J."/>
            <person name="Purushe J."/>
            <person name="Picardeau M."/>
            <person name="Werts C."/>
            <person name="Goarant C."/>
            <person name="Vinetz J.M."/>
            <person name="Sutton G.G."/>
            <person name="Nierman W.C."/>
            <person name="Fouts D.E."/>
        </authorList>
    </citation>
    <scope>NUCLEOTIDE SEQUENCE [LARGE SCALE GENOMIC DNA]</scope>
    <source>
        <strain evidence="1 2">Verdun HP</strain>
    </source>
</reference>
<name>M6S116_LEPIR</name>
<accession>M6S116</accession>